<evidence type="ECO:0000313" key="2">
    <source>
        <dbReference type="Proteomes" id="UP000010798"/>
    </source>
</evidence>
<dbReference type="KEGG" id="saci:Sinac_7664"/>
<evidence type="ECO:0000313" key="1">
    <source>
        <dbReference type="EMBL" id="AGA31693.1"/>
    </source>
</evidence>
<dbReference type="EMBL" id="CP003367">
    <property type="protein sequence ID" value="AGA31693.1"/>
    <property type="molecule type" value="Genomic_DNA"/>
</dbReference>
<keyword evidence="2" id="KW-1185">Reference proteome</keyword>
<dbReference type="Proteomes" id="UP000010798">
    <property type="component" value="Plasmid pSINAC03"/>
</dbReference>
<proteinExistence type="predicted"/>
<gene>
    <name evidence="1" type="ordered locus">Sinac_7664</name>
</gene>
<dbReference type="RefSeq" id="WP_015250753.1">
    <property type="nucleotide sequence ID" value="NC_019895.1"/>
</dbReference>
<accession>L0DRQ2</accession>
<sequence>MNGNGPCYDWAARAAAQIVNLHDPSAGKAEEFGRILFVILEAMRAAHAELTFHAELAWLEPSDN</sequence>
<dbReference type="HOGENOM" id="CLU_2865416_0_0_0"/>
<reference evidence="1 2" key="1">
    <citation type="submission" date="2012-02" db="EMBL/GenBank/DDBJ databases">
        <title>Complete sequence of plasmid 3 of Singulisphaera acidiphila DSM 18658.</title>
        <authorList>
            <consortium name="US DOE Joint Genome Institute (JGI-PGF)"/>
            <person name="Lucas S."/>
            <person name="Copeland A."/>
            <person name="Lapidus A."/>
            <person name="Glavina del Rio T."/>
            <person name="Dalin E."/>
            <person name="Tice H."/>
            <person name="Bruce D."/>
            <person name="Goodwin L."/>
            <person name="Pitluck S."/>
            <person name="Peters L."/>
            <person name="Ovchinnikova G."/>
            <person name="Chertkov O."/>
            <person name="Kyrpides N."/>
            <person name="Mavromatis K."/>
            <person name="Ivanova N."/>
            <person name="Brettin T."/>
            <person name="Detter J.C."/>
            <person name="Han C."/>
            <person name="Larimer F."/>
            <person name="Land M."/>
            <person name="Hauser L."/>
            <person name="Markowitz V."/>
            <person name="Cheng J.-F."/>
            <person name="Hugenholtz P."/>
            <person name="Woyke T."/>
            <person name="Wu D."/>
            <person name="Tindall B."/>
            <person name="Pomrenke H."/>
            <person name="Brambilla E."/>
            <person name="Klenk H.-P."/>
            <person name="Eisen J.A."/>
        </authorList>
    </citation>
    <scope>NUCLEOTIDE SEQUENCE [LARGE SCALE GENOMIC DNA]</scope>
    <source>
        <strain evidence="2">ATCC BAA-1392 / DSM 18658 / VKM B-2454 / MOB10</strain>
        <plasmid evidence="1 2">pSINAC03</plasmid>
    </source>
</reference>
<geneLocation type="plasmid" evidence="1 2">
    <name>pSINAC03</name>
</geneLocation>
<keyword evidence="1" id="KW-0614">Plasmid</keyword>
<dbReference type="AlphaFoldDB" id="L0DRQ2"/>
<protein>
    <submittedName>
        <fullName evidence="1">Uncharacterized protein</fullName>
    </submittedName>
</protein>
<organism evidence="1 2">
    <name type="scientific">Singulisphaera acidiphila (strain ATCC BAA-1392 / DSM 18658 / VKM B-2454 / MOB10)</name>
    <dbReference type="NCBI Taxonomy" id="886293"/>
    <lineage>
        <taxon>Bacteria</taxon>
        <taxon>Pseudomonadati</taxon>
        <taxon>Planctomycetota</taxon>
        <taxon>Planctomycetia</taxon>
        <taxon>Isosphaerales</taxon>
        <taxon>Isosphaeraceae</taxon>
        <taxon>Singulisphaera</taxon>
    </lineage>
</organism>
<name>L0DRQ2_SINAD</name>